<dbReference type="InterPro" id="IPR042177">
    <property type="entry name" value="Cell/Rod_1"/>
</dbReference>
<evidence type="ECO:0000259" key="7">
    <source>
        <dbReference type="Pfam" id="PF04085"/>
    </source>
</evidence>
<dbReference type="Proteomes" id="UP000001661">
    <property type="component" value="Chromosome"/>
</dbReference>
<accession>D9QV41</accession>
<dbReference type="PANTHER" id="PTHR34138">
    <property type="entry name" value="CELL SHAPE-DETERMINING PROTEIN MREC"/>
    <property type="match status" value="1"/>
</dbReference>
<dbReference type="InterPro" id="IPR042175">
    <property type="entry name" value="Cell/Rod_MreC_2"/>
</dbReference>
<dbReference type="InterPro" id="IPR055342">
    <property type="entry name" value="MreC_beta-barrel_core"/>
</dbReference>
<keyword evidence="3 5" id="KW-0133">Cell shape</keyword>
<keyword evidence="6" id="KW-0175">Coiled coil</keyword>
<comment type="similarity">
    <text evidence="1 5">Belongs to the MreC family.</text>
</comment>
<dbReference type="PANTHER" id="PTHR34138:SF1">
    <property type="entry name" value="CELL SHAPE-DETERMINING PROTEIN MREC"/>
    <property type="match status" value="1"/>
</dbReference>
<feature type="coiled-coil region" evidence="6">
    <location>
        <begin position="70"/>
        <end position="97"/>
    </location>
</feature>
<proteinExistence type="inferred from homology"/>
<reference evidence="8 9" key="1">
    <citation type="journal article" date="2010" name="Stand. Genomic Sci.">
        <title>Complete genome sequence of Acetohalobium arabaticum type strain (Z-7288).</title>
        <authorList>
            <person name="Sikorski J."/>
            <person name="Lapidus A."/>
            <person name="Chertkov O."/>
            <person name="Lucas S."/>
            <person name="Copeland A."/>
            <person name="Glavina Del Rio T."/>
            <person name="Nolan M."/>
            <person name="Tice H."/>
            <person name="Cheng J.F."/>
            <person name="Han C."/>
            <person name="Brambilla E."/>
            <person name="Pitluck S."/>
            <person name="Liolios K."/>
            <person name="Ivanova N."/>
            <person name="Mavromatis K."/>
            <person name="Mikhailova N."/>
            <person name="Pati A."/>
            <person name="Bruce D."/>
            <person name="Detter C."/>
            <person name="Tapia R."/>
            <person name="Goodwin L."/>
            <person name="Chen A."/>
            <person name="Palaniappan K."/>
            <person name="Land M."/>
            <person name="Hauser L."/>
            <person name="Chang Y.J."/>
            <person name="Jeffries C.D."/>
            <person name="Rohde M."/>
            <person name="Goker M."/>
            <person name="Spring S."/>
            <person name="Woyke T."/>
            <person name="Bristow J."/>
            <person name="Eisen J.A."/>
            <person name="Markowitz V."/>
            <person name="Hugenholtz P."/>
            <person name="Kyrpides N.C."/>
            <person name="Klenk H.P."/>
        </authorList>
    </citation>
    <scope>NUCLEOTIDE SEQUENCE [LARGE SCALE GENOMIC DNA]</scope>
    <source>
        <strain evidence="9">ATCC 49924 / DSM 5501 / Z-7288</strain>
    </source>
</reference>
<dbReference type="Pfam" id="PF04085">
    <property type="entry name" value="MreC"/>
    <property type="match status" value="1"/>
</dbReference>
<dbReference type="eggNOG" id="COG1792">
    <property type="taxonomic scope" value="Bacteria"/>
</dbReference>
<feature type="domain" description="Rod shape-determining protein MreC beta-barrel core" evidence="7">
    <location>
        <begin position="123"/>
        <end position="273"/>
    </location>
</feature>
<name>D9QV41_ACEAZ</name>
<evidence type="ECO:0000256" key="6">
    <source>
        <dbReference type="SAM" id="Coils"/>
    </source>
</evidence>
<dbReference type="EMBL" id="CP002105">
    <property type="protein sequence ID" value="ADL12100.1"/>
    <property type="molecule type" value="Genomic_DNA"/>
</dbReference>
<dbReference type="AlphaFoldDB" id="D9QV41"/>
<evidence type="ECO:0000313" key="9">
    <source>
        <dbReference type="Proteomes" id="UP000001661"/>
    </source>
</evidence>
<keyword evidence="9" id="KW-1185">Reference proteome</keyword>
<protein>
    <recommendedName>
        <fullName evidence="2 5">Cell shape-determining protein MreC</fullName>
    </recommendedName>
    <alternativeName>
        <fullName evidence="4 5">Cell shape protein MreC</fullName>
    </alternativeName>
</protein>
<dbReference type="OrthoDB" id="9792313at2"/>
<evidence type="ECO:0000256" key="3">
    <source>
        <dbReference type="ARBA" id="ARBA00022960"/>
    </source>
</evidence>
<sequence length="276" mass="30769">MGSFFRRHQKFILVLVILVLILSLANLVDSVFSDSDWGQGIVIDAIASLAGGIDLINSEVSDTFNVILNYNKVKQENARLKKEVKSLEWKVHQLKEVVKENARLRDLLSFKSRVPFEVIGAKVITKSADNWSRLITINRGRNSGLESKMLVVTYNGYLVGRVEKVTAYNAQVLLLSDPNFTISGLVAKEDSREVGIINGAISQKKELKMKRLPWNAEVKAGDQVITSGLSDTYPKGIIIGDVKEVKPDDHGLTRLAILEPFVDLNTFEEVLVITDF</sequence>
<dbReference type="PIRSF" id="PIRSF038471">
    <property type="entry name" value="MreC"/>
    <property type="match status" value="1"/>
</dbReference>
<dbReference type="Gene3D" id="2.40.10.350">
    <property type="entry name" value="Rod shape-determining protein MreC, domain 2"/>
    <property type="match status" value="1"/>
</dbReference>
<dbReference type="STRING" id="574087.Acear_0557"/>
<organism evidence="8 9">
    <name type="scientific">Acetohalobium arabaticum (strain ATCC 49924 / DSM 5501 / Z-7288)</name>
    <dbReference type="NCBI Taxonomy" id="574087"/>
    <lineage>
        <taxon>Bacteria</taxon>
        <taxon>Bacillati</taxon>
        <taxon>Bacillota</taxon>
        <taxon>Clostridia</taxon>
        <taxon>Halanaerobiales</taxon>
        <taxon>Halobacteroidaceae</taxon>
        <taxon>Acetohalobium</taxon>
    </lineage>
</organism>
<evidence type="ECO:0000256" key="5">
    <source>
        <dbReference type="PIRNR" id="PIRNR038471"/>
    </source>
</evidence>
<dbReference type="KEGG" id="aar:Acear_0557"/>
<comment type="function">
    <text evidence="5">Involved in formation and maintenance of cell shape.</text>
</comment>
<gene>
    <name evidence="8" type="ordered locus">Acear_0557</name>
</gene>
<evidence type="ECO:0000256" key="4">
    <source>
        <dbReference type="ARBA" id="ARBA00032089"/>
    </source>
</evidence>
<dbReference type="Gene3D" id="2.40.10.340">
    <property type="entry name" value="Rod shape-determining protein MreC, domain 1"/>
    <property type="match status" value="1"/>
</dbReference>
<dbReference type="HOGENOM" id="CLU_042663_1_1_9"/>
<dbReference type="RefSeq" id="WP_013277546.1">
    <property type="nucleotide sequence ID" value="NC_014378.1"/>
</dbReference>
<evidence type="ECO:0000256" key="1">
    <source>
        <dbReference type="ARBA" id="ARBA00009369"/>
    </source>
</evidence>
<evidence type="ECO:0000256" key="2">
    <source>
        <dbReference type="ARBA" id="ARBA00013855"/>
    </source>
</evidence>
<evidence type="ECO:0000313" key="8">
    <source>
        <dbReference type="EMBL" id="ADL12100.1"/>
    </source>
</evidence>
<dbReference type="GO" id="GO:0008360">
    <property type="term" value="P:regulation of cell shape"/>
    <property type="evidence" value="ECO:0007669"/>
    <property type="project" value="UniProtKB-KW"/>
</dbReference>
<dbReference type="InterPro" id="IPR007221">
    <property type="entry name" value="MreC"/>
</dbReference>
<dbReference type="NCBIfam" id="TIGR00219">
    <property type="entry name" value="mreC"/>
    <property type="match status" value="1"/>
</dbReference>
<dbReference type="GO" id="GO:0005886">
    <property type="term" value="C:plasma membrane"/>
    <property type="evidence" value="ECO:0007669"/>
    <property type="project" value="TreeGrafter"/>
</dbReference>